<dbReference type="InterPro" id="IPR056823">
    <property type="entry name" value="TEN-like_YD-shell"/>
</dbReference>
<reference evidence="4" key="1">
    <citation type="submission" date="2016-10" db="EMBL/GenBank/DDBJ databases">
        <authorList>
            <person name="Varghese N."/>
            <person name="Submissions S."/>
        </authorList>
    </citation>
    <scope>NUCLEOTIDE SEQUENCE [LARGE SCALE GENOMIC DNA]</scope>
    <source>
        <strain evidence="4">DSM 22900</strain>
    </source>
</reference>
<dbReference type="NCBIfam" id="TIGR03696">
    <property type="entry name" value="Rhs_assc_core"/>
    <property type="match status" value="1"/>
</dbReference>
<dbReference type="RefSeq" id="WP_090975063.1">
    <property type="nucleotide sequence ID" value="NZ_FOLL01000027.1"/>
</dbReference>
<dbReference type="PANTHER" id="PTHR32305">
    <property type="match status" value="1"/>
</dbReference>
<dbReference type="AlphaFoldDB" id="A0A1I1M0I5"/>
<evidence type="ECO:0000259" key="2">
    <source>
        <dbReference type="Pfam" id="PF25023"/>
    </source>
</evidence>
<protein>
    <submittedName>
        <fullName evidence="3">RHS repeat-associated core domain-containing protein</fullName>
    </submittedName>
</protein>
<keyword evidence="1" id="KW-0677">Repeat</keyword>
<dbReference type="Pfam" id="PF25023">
    <property type="entry name" value="TEN_YD-shell"/>
    <property type="match status" value="1"/>
</dbReference>
<dbReference type="STRING" id="623281.SAMN05421747_1271"/>
<dbReference type="EMBL" id="FOLL01000027">
    <property type="protein sequence ID" value="SFC78889.1"/>
    <property type="molecule type" value="Genomic_DNA"/>
</dbReference>
<proteinExistence type="predicted"/>
<name>A0A1I1M0I5_9SPHI</name>
<dbReference type="InterPro" id="IPR050708">
    <property type="entry name" value="T6SS_VgrG/RHS"/>
</dbReference>
<keyword evidence="4" id="KW-1185">Reference proteome</keyword>
<accession>A0A1I1M0I5</accession>
<dbReference type="Proteomes" id="UP000199577">
    <property type="component" value="Unassembled WGS sequence"/>
</dbReference>
<organism evidence="3 4">
    <name type="scientific">Parapedobacter composti</name>
    <dbReference type="NCBI Taxonomy" id="623281"/>
    <lineage>
        <taxon>Bacteria</taxon>
        <taxon>Pseudomonadati</taxon>
        <taxon>Bacteroidota</taxon>
        <taxon>Sphingobacteriia</taxon>
        <taxon>Sphingobacteriales</taxon>
        <taxon>Sphingobacteriaceae</taxon>
        <taxon>Parapedobacter</taxon>
    </lineage>
</organism>
<gene>
    <name evidence="3" type="ORF">SAMN05421747_1271</name>
</gene>
<feature type="domain" description="Teneurin-like YD-shell" evidence="2">
    <location>
        <begin position="85"/>
        <end position="327"/>
    </location>
</feature>
<sequence length="603" mass="65932">MNFEYHAGDYKKAGTGIGSIQHASYPAQYSGNLSGLSWQSRKPSSITGLDAPVMNAFRYDHKYQLQHSGWGTPNYSNGTYTEQTNLYREYGLSYDGNGNIQTLKRTNGGGATTADYTYGYVAGTNKLASVPGYATYTYDAIGRLSSEVKGSSGMYLEYDVSGKVTKIYSNSAKTNLIISFVYDEAGQRIKKQDHRNGSLTWYVYDAGGTLMGVYDNHGGSMALKEQPVYGAGRLGIYFRQGNSYQYALTDHLGSVRAVINRNKLSNGNADVVYYADYYPFGMVLRSGGTGWRYGYQGEYSEKDGETGWNAFELRNYDAAIGRWLSIDPYGQYWSPYVGMGNDPVNGIDPDGGERTDWYLPLGARSTSEAVWFDGFGARAGYAWLGGADYIFGSQTMAEIRASSGLGRMEMAFMDELFIAMDAYRRGTGALFMGYPDNLLDKAFTSFYDLNYRYNEIDPFSRLPIMGNGALVDANWIIDLGAGGLAGGLKALAGGAARGAPKYLYHYTSREAAQSISQSGLRVGRDGFSYLTNNSTLRPLQAQIELALPANRALPNSLLRINTSGLTPAAIRRVQGNLPGLGAGGGMEFLFNQHIPASAIKIIR</sequence>
<evidence type="ECO:0000313" key="4">
    <source>
        <dbReference type="Proteomes" id="UP000199577"/>
    </source>
</evidence>
<evidence type="ECO:0000256" key="1">
    <source>
        <dbReference type="ARBA" id="ARBA00022737"/>
    </source>
</evidence>
<evidence type="ECO:0000313" key="3">
    <source>
        <dbReference type="EMBL" id="SFC78889.1"/>
    </source>
</evidence>
<dbReference type="Gene3D" id="2.180.10.10">
    <property type="entry name" value="RHS repeat-associated core"/>
    <property type="match status" value="1"/>
</dbReference>
<dbReference type="InterPro" id="IPR022385">
    <property type="entry name" value="Rhs_assc_core"/>
</dbReference>
<dbReference type="PANTHER" id="PTHR32305:SF15">
    <property type="entry name" value="PROTEIN RHSA-RELATED"/>
    <property type="match status" value="1"/>
</dbReference>
<dbReference type="OrthoDB" id="2972467at2"/>